<dbReference type="EMBL" id="GEDG01020633">
    <property type="protein sequence ID" value="JAP18962.1"/>
    <property type="molecule type" value="Transcribed_RNA"/>
</dbReference>
<sequence>EKHKKLSGPLGLLSRNKAMEFNEESKWRKIQICMCSPRLTAFIQRVKRRRKLVSYGNVRLYKGINVSAT</sequence>
<name>A0A0V0HES2_SOLCH</name>
<proteinExistence type="predicted"/>
<organism evidence="1">
    <name type="scientific">Solanum chacoense</name>
    <name type="common">Chaco potato</name>
    <dbReference type="NCBI Taxonomy" id="4108"/>
    <lineage>
        <taxon>Eukaryota</taxon>
        <taxon>Viridiplantae</taxon>
        <taxon>Streptophyta</taxon>
        <taxon>Embryophyta</taxon>
        <taxon>Tracheophyta</taxon>
        <taxon>Spermatophyta</taxon>
        <taxon>Magnoliopsida</taxon>
        <taxon>eudicotyledons</taxon>
        <taxon>Gunneridae</taxon>
        <taxon>Pentapetalae</taxon>
        <taxon>asterids</taxon>
        <taxon>lamiids</taxon>
        <taxon>Solanales</taxon>
        <taxon>Solanaceae</taxon>
        <taxon>Solanoideae</taxon>
        <taxon>Solaneae</taxon>
        <taxon>Solanum</taxon>
    </lineage>
</organism>
<accession>A0A0V0HES2</accession>
<evidence type="ECO:0000313" key="1">
    <source>
        <dbReference type="EMBL" id="JAP18962.1"/>
    </source>
</evidence>
<feature type="non-terminal residue" evidence="1">
    <location>
        <position position="1"/>
    </location>
</feature>
<reference evidence="1" key="1">
    <citation type="submission" date="2015-12" db="EMBL/GenBank/DDBJ databases">
        <title>Gene expression during late stages of embryo sac development: a critical building block for successful pollen-pistil interactions.</title>
        <authorList>
            <person name="Liu Y."/>
            <person name="Joly V."/>
            <person name="Sabar M."/>
            <person name="Matton D.P."/>
        </authorList>
    </citation>
    <scope>NUCLEOTIDE SEQUENCE</scope>
</reference>
<protein>
    <submittedName>
        <fullName evidence="1">Putative ovule protein</fullName>
    </submittedName>
</protein>
<dbReference type="AlphaFoldDB" id="A0A0V0HES2"/>